<dbReference type="Pfam" id="PF00795">
    <property type="entry name" value="CN_hydrolase"/>
    <property type="match status" value="1"/>
</dbReference>
<comment type="caution">
    <text evidence="3">The sequence shown here is derived from an EMBL/GenBank/DDBJ whole genome shotgun (WGS) entry which is preliminary data.</text>
</comment>
<evidence type="ECO:0000259" key="2">
    <source>
        <dbReference type="PROSITE" id="PS50263"/>
    </source>
</evidence>
<organism evidence="3 4">
    <name type="scientific">Novipirellula galeiformis</name>
    <dbReference type="NCBI Taxonomy" id="2528004"/>
    <lineage>
        <taxon>Bacteria</taxon>
        <taxon>Pseudomonadati</taxon>
        <taxon>Planctomycetota</taxon>
        <taxon>Planctomycetia</taxon>
        <taxon>Pirellulales</taxon>
        <taxon>Pirellulaceae</taxon>
        <taxon>Novipirellula</taxon>
    </lineage>
</organism>
<dbReference type="InterPro" id="IPR003010">
    <property type="entry name" value="C-N_Hydrolase"/>
</dbReference>
<dbReference type="RefSeq" id="WP_146597048.1">
    <property type="nucleotide sequence ID" value="NZ_SJPT01000011.1"/>
</dbReference>
<dbReference type="PANTHER" id="PTHR43674:SF2">
    <property type="entry name" value="BETA-UREIDOPROPIONASE"/>
    <property type="match status" value="1"/>
</dbReference>
<dbReference type="Gene3D" id="3.60.110.10">
    <property type="entry name" value="Carbon-nitrogen hydrolase"/>
    <property type="match status" value="1"/>
</dbReference>
<feature type="domain" description="CN hydrolase" evidence="2">
    <location>
        <begin position="1"/>
        <end position="239"/>
    </location>
</feature>
<protein>
    <submittedName>
        <fullName evidence="3">N-carbamoyl-D-amino acid hydrolase</fullName>
        <ecNumber evidence="3">3.5.1.77</ecNumber>
    </submittedName>
</protein>
<evidence type="ECO:0000256" key="1">
    <source>
        <dbReference type="ARBA" id="ARBA00022801"/>
    </source>
</evidence>
<gene>
    <name evidence="3" type="ORF">Pla52o_51180</name>
</gene>
<evidence type="ECO:0000313" key="3">
    <source>
        <dbReference type="EMBL" id="TWU17562.1"/>
    </source>
</evidence>
<dbReference type="SUPFAM" id="SSF56317">
    <property type="entry name" value="Carbon-nitrogen hydrolase"/>
    <property type="match status" value="1"/>
</dbReference>
<name>A0A5C6C0C5_9BACT</name>
<dbReference type="PROSITE" id="PS50263">
    <property type="entry name" value="CN_HYDROLASE"/>
    <property type="match status" value="1"/>
</dbReference>
<dbReference type="CDD" id="cd07197">
    <property type="entry name" value="nitrilase"/>
    <property type="match status" value="1"/>
</dbReference>
<accession>A0A5C6C0C5</accession>
<dbReference type="PANTHER" id="PTHR43674">
    <property type="entry name" value="NITRILASE C965.09-RELATED"/>
    <property type="match status" value="1"/>
</dbReference>
<dbReference type="Proteomes" id="UP000316304">
    <property type="component" value="Unassembled WGS sequence"/>
</dbReference>
<dbReference type="OrthoDB" id="2826359at2"/>
<dbReference type="InterPro" id="IPR036526">
    <property type="entry name" value="C-N_Hydrolase_sf"/>
</dbReference>
<keyword evidence="1 3" id="KW-0378">Hydrolase</keyword>
<dbReference type="AlphaFoldDB" id="A0A5C6C0C5"/>
<proteinExistence type="predicted"/>
<dbReference type="EC" id="3.5.1.77" evidence="3"/>
<dbReference type="InterPro" id="IPR050345">
    <property type="entry name" value="Aliph_Amidase/BUP"/>
</dbReference>
<dbReference type="GO" id="GO:0047417">
    <property type="term" value="F:N-carbamoyl-D-amino acid hydrolase activity"/>
    <property type="evidence" value="ECO:0007669"/>
    <property type="project" value="UniProtKB-EC"/>
</dbReference>
<sequence length="280" mass="30526">MLIACVQSDVTFADIAENRKRIAEHLHAAGKMQAKLVVMPECMLCGYAYESREQAMQHAVSINDDLFSEIAELAATYELHLTFGFLEKEGDRLFNAAALVGPNGVVGRYRKVHLPALGVDRFVDRGDIPYQPLTAGEARVGLAICYDSSFPEPMRVLALAGADIIALGTNWPVSAYRTAEIVPPARSMENHLFFVAANRIGSEGGFQFCGLSSICGPDGVILAKSDDDQSTILYANIDVAEARNKRIERTPGAHVIDRFEDRCPDFYGAIAATKPTATNR</sequence>
<evidence type="ECO:0000313" key="4">
    <source>
        <dbReference type="Proteomes" id="UP000316304"/>
    </source>
</evidence>
<keyword evidence="4" id="KW-1185">Reference proteome</keyword>
<dbReference type="EMBL" id="SJPT01000011">
    <property type="protein sequence ID" value="TWU17562.1"/>
    <property type="molecule type" value="Genomic_DNA"/>
</dbReference>
<reference evidence="3 4" key="1">
    <citation type="submission" date="2019-02" db="EMBL/GenBank/DDBJ databases">
        <title>Deep-cultivation of Planctomycetes and their phenomic and genomic characterization uncovers novel biology.</title>
        <authorList>
            <person name="Wiegand S."/>
            <person name="Jogler M."/>
            <person name="Boedeker C."/>
            <person name="Pinto D."/>
            <person name="Vollmers J."/>
            <person name="Rivas-Marin E."/>
            <person name="Kohn T."/>
            <person name="Peeters S.H."/>
            <person name="Heuer A."/>
            <person name="Rast P."/>
            <person name="Oberbeckmann S."/>
            <person name="Bunk B."/>
            <person name="Jeske O."/>
            <person name="Meyerdierks A."/>
            <person name="Storesund J.E."/>
            <person name="Kallscheuer N."/>
            <person name="Luecker S."/>
            <person name="Lage O.M."/>
            <person name="Pohl T."/>
            <person name="Merkel B.J."/>
            <person name="Hornburger P."/>
            <person name="Mueller R.-W."/>
            <person name="Bruemmer F."/>
            <person name="Labrenz M."/>
            <person name="Spormann A.M."/>
            <person name="Op Den Camp H."/>
            <person name="Overmann J."/>
            <person name="Amann R."/>
            <person name="Jetten M.S.M."/>
            <person name="Mascher T."/>
            <person name="Medema M.H."/>
            <person name="Devos D.P."/>
            <person name="Kaster A.-K."/>
            <person name="Ovreas L."/>
            <person name="Rohde M."/>
            <person name="Galperin M.Y."/>
            <person name="Jogler C."/>
        </authorList>
    </citation>
    <scope>NUCLEOTIDE SEQUENCE [LARGE SCALE GENOMIC DNA]</scope>
    <source>
        <strain evidence="3 4">Pla52o</strain>
    </source>
</reference>